<gene>
    <name evidence="1" type="ORF">AURDEDRAFT_175507</name>
</gene>
<evidence type="ECO:0000313" key="2">
    <source>
        <dbReference type="Proteomes" id="UP000006514"/>
    </source>
</evidence>
<dbReference type="KEGG" id="adl:AURDEDRAFT_175507"/>
<evidence type="ECO:0008006" key="3">
    <source>
        <dbReference type="Google" id="ProtNLM"/>
    </source>
</evidence>
<reference evidence="2" key="1">
    <citation type="journal article" date="2012" name="Science">
        <title>The Paleozoic origin of enzymatic lignin decomposition reconstructed from 31 fungal genomes.</title>
        <authorList>
            <person name="Floudas D."/>
            <person name="Binder M."/>
            <person name="Riley R."/>
            <person name="Barry K."/>
            <person name="Blanchette R.A."/>
            <person name="Henrissat B."/>
            <person name="Martinez A.T."/>
            <person name="Otillar R."/>
            <person name="Spatafora J.W."/>
            <person name="Yadav J.S."/>
            <person name="Aerts A."/>
            <person name="Benoit I."/>
            <person name="Boyd A."/>
            <person name="Carlson A."/>
            <person name="Copeland A."/>
            <person name="Coutinho P.M."/>
            <person name="de Vries R.P."/>
            <person name="Ferreira P."/>
            <person name="Findley K."/>
            <person name="Foster B."/>
            <person name="Gaskell J."/>
            <person name="Glotzer D."/>
            <person name="Gorecki P."/>
            <person name="Heitman J."/>
            <person name="Hesse C."/>
            <person name="Hori C."/>
            <person name="Igarashi K."/>
            <person name="Jurgens J.A."/>
            <person name="Kallen N."/>
            <person name="Kersten P."/>
            <person name="Kohler A."/>
            <person name="Kuees U."/>
            <person name="Kumar T.K.A."/>
            <person name="Kuo A."/>
            <person name="LaButti K."/>
            <person name="Larrondo L.F."/>
            <person name="Lindquist E."/>
            <person name="Ling A."/>
            <person name="Lombard V."/>
            <person name="Lucas S."/>
            <person name="Lundell T."/>
            <person name="Martin R."/>
            <person name="McLaughlin D.J."/>
            <person name="Morgenstern I."/>
            <person name="Morin E."/>
            <person name="Murat C."/>
            <person name="Nagy L.G."/>
            <person name="Nolan M."/>
            <person name="Ohm R.A."/>
            <person name="Patyshakuliyeva A."/>
            <person name="Rokas A."/>
            <person name="Ruiz-Duenas F.J."/>
            <person name="Sabat G."/>
            <person name="Salamov A."/>
            <person name="Samejima M."/>
            <person name="Schmutz J."/>
            <person name="Slot J.C."/>
            <person name="St John F."/>
            <person name="Stenlid J."/>
            <person name="Sun H."/>
            <person name="Sun S."/>
            <person name="Syed K."/>
            <person name="Tsang A."/>
            <person name="Wiebenga A."/>
            <person name="Young D."/>
            <person name="Pisabarro A."/>
            <person name="Eastwood D.C."/>
            <person name="Martin F."/>
            <person name="Cullen D."/>
            <person name="Grigoriev I.V."/>
            <person name="Hibbett D.S."/>
        </authorList>
    </citation>
    <scope>NUCLEOTIDE SEQUENCE [LARGE SCALE GENOMIC DNA]</scope>
    <source>
        <strain evidence="2">TFB10046</strain>
    </source>
</reference>
<dbReference type="OrthoDB" id="2269034at2759"/>
<proteinExistence type="predicted"/>
<keyword evidence="2" id="KW-1185">Reference proteome</keyword>
<protein>
    <recommendedName>
        <fullName evidence="3">F-box domain-containing protein</fullName>
    </recommendedName>
</protein>
<dbReference type="EMBL" id="JH687891">
    <property type="protein sequence ID" value="EJD35415.1"/>
    <property type="molecule type" value="Genomic_DNA"/>
</dbReference>
<sequence length="599" mass="67007">MTYWQRAASANGIVQFSQTRLEVKPRRVGFFCAGGKAVCAVSRASQMAFLPGHEPRLRRVQLGPPSVYVPPRNGKLSRPHIERMLALAQLSACYIQFFTCVGKVLRLVVKRERRPLQCIEHLLRLGDAFMDQHRVPIITVNVVILENCQWRRPSSSVSITSATPWFTARISDPAMPRLADRGKDEQASGGTSRPPLLGLWVRISVGNEWLNPGHREARRAVEKGRVVFLKHLDSGLLVPDSVLLRRVNQVYATATSGGAENAHDLVLLFVSFCAIHERFLVSWVCSAWRNLALSSRATWASIDFDDRALHPELLELALTRAAHLPVDLHVTRYARYNDIIRNHFDRLRSLTSLHATDLPPFFRSPEYPAPLLERLHILGREGLGNDFLGGGGKLRHLETCSLRVPGTGPCQALTTLTHLVVQCSIYAPAFVLGQELERIFELCPQLQLLHLENLCNDSLPLGAPPRSLAAVTIITDSERSNVCTRVRSWHPDRFTHFELGFTHGGLPEDIGPILADVVELRMGPTNTDTEIPVAHFRYIAPSTALMTLADDEPQECLTTILLAGLPRLKLITLPHRMLKKWPPLGTLPGRPQWIVLEDE</sequence>
<dbReference type="InParanoid" id="J0D887"/>
<dbReference type="AlphaFoldDB" id="J0D887"/>
<name>J0D887_AURST</name>
<accession>J0D887</accession>
<organism evidence="1 2">
    <name type="scientific">Auricularia subglabra (strain TFB-10046 / SS5)</name>
    <name type="common">White-rot fungus</name>
    <name type="synonym">Auricularia delicata (strain TFB10046)</name>
    <dbReference type="NCBI Taxonomy" id="717982"/>
    <lineage>
        <taxon>Eukaryota</taxon>
        <taxon>Fungi</taxon>
        <taxon>Dikarya</taxon>
        <taxon>Basidiomycota</taxon>
        <taxon>Agaricomycotina</taxon>
        <taxon>Agaricomycetes</taxon>
        <taxon>Auriculariales</taxon>
        <taxon>Auriculariaceae</taxon>
        <taxon>Auricularia</taxon>
    </lineage>
</organism>
<evidence type="ECO:0000313" key="1">
    <source>
        <dbReference type="EMBL" id="EJD35415.1"/>
    </source>
</evidence>
<dbReference type="Proteomes" id="UP000006514">
    <property type="component" value="Unassembled WGS sequence"/>
</dbReference>